<feature type="transmembrane region" description="Helical" evidence="1">
    <location>
        <begin position="20"/>
        <end position="38"/>
    </location>
</feature>
<keyword evidence="1" id="KW-0472">Membrane</keyword>
<dbReference type="EMBL" id="AJMT01000166">
    <property type="protein sequence ID" value="EIG26363.1"/>
    <property type="molecule type" value="Genomic_DNA"/>
</dbReference>
<organism evidence="2 3">
    <name type="scientific">Neisseria sicca VK64</name>
    <dbReference type="NCBI Taxonomy" id="1095748"/>
    <lineage>
        <taxon>Bacteria</taxon>
        <taxon>Pseudomonadati</taxon>
        <taxon>Pseudomonadota</taxon>
        <taxon>Betaproteobacteria</taxon>
        <taxon>Neisseriales</taxon>
        <taxon>Neisseriaceae</taxon>
        <taxon>Neisseria</taxon>
    </lineage>
</organism>
<gene>
    <name evidence="2" type="ORF">HMPREF1051_0330</name>
</gene>
<name>I2NKK2_NEISI</name>
<evidence type="ECO:0000313" key="3">
    <source>
        <dbReference type="Proteomes" id="UP000004473"/>
    </source>
</evidence>
<protein>
    <submittedName>
        <fullName evidence="2">Uncharacterized protein</fullName>
    </submittedName>
</protein>
<evidence type="ECO:0000313" key="2">
    <source>
        <dbReference type="EMBL" id="EIG26363.1"/>
    </source>
</evidence>
<proteinExistence type="predicted"/>
<keyword evidence="1" id="KW-1133">Transmembrane helix</keyword>
<dbReference type="AlphaFoldDB" id="I2NKK2"/>
<evidence type="ECO:0000256" key="1">
    <source>
        <dbReference type="SAM" id="Phobius"/>
    </source>
</evidence>
<sequence>MTSIFICGNTAYMRYFKSMFAVFKNNGFFLIKVYFILIDIKKF</sequence>
<keyword evidence="1" id="KW-0812">Transmembrane</keyword>
<comment type="caution">
    <text evidence="2">The sequence shown here is derived from an EMBL/GenBank/DDBJ whole genome shotgun (WGS) entry which is preliminary data.</text>
</comment>
<reference evidence="2 3" key="1">
    <citation type="submission" date="2012-04" db="EMBL/GenBank/DDBJ databases">
        <authorList>
            <person name="Harkins D.M."/>
            <person name="Madupu R."/>
            <person name="Durkin A.S."/>
            <person name="Torralba M."/>
            <person name="Methe B."/>
            <person name="Sutton G.G."/>
            <person name="Nelson K.E."/>
        </authorList>
    </citation>
    <scope>NUCLEOTIDE SEQUENCE [LARGE SCALE GENOMIC DNA]</scope>
    <source>
        <strain evidence="2 3">VK64</strain>
    </source>
</reference>
<accession>I2NKK2</accession>
<dbReference type="Proteomes" id="UP000004473">
    <property type="component" value="Unassembled WGS sequence"/>
</dbReference>